<reference evidence="2" key="1">
    <citation type="submission" date="2018-01" db="EMBL/GenBank/DDBJ databases">
        <authorList>
            <person name="Alioto T."/>
            <person name="Alioto T."/>
        </authorList>
    </citation>
    <scope>NUCLEOTIDE SEQUENCE [LARGE SCALE GENOMIC DNA]</scope>
</reference>
<sequence length="84" mass="9224">MDFCSPLPDVAPDSAGCFQRIKVVPNATETQKDNKIVILEHLQVRCCKKLRMGKGSLLLALPGLMEVDENHMTLRGSPVRSATC</sequence>
<organism evidence="1 2">
    <name type="scientific">Drosophila guanche</name>
    <name type="common">Fruit fly</name>
    <dbReference type="NCBI Taxonomy" id="7266"/>
    <lineage>
        <taxon>Eukaryota</taxon>
        <taxon>Metazoa</taxon>
        <taxon>Ecdysozoa</taxon>
        <taxon>Arthropoda</taxon>
        <taxon>Hexapoda</taxon>
        <taxon>Insecta</taxon>
        <taxon>Pterygota</taxon>
        <taxon>Neoptera</taxon>
        <taxon>Endopterygota</taxon>
        <taxon>Diptera</taxon>
        <taxon>Brachycera</taxon>
        <taxon>Muscomorpha</taxon>
        <taxon>Ephydroidea</taxon>
        <taxon>Drosophilidae</taxon>
        <taxon>Drosophila</taxon>
        <taxon>Sophophora</taxon>
    </lineage>
</organism>
<keyword evidence="2" id="KW-1185">Reference proteome</keyword>
<accession>A0A3B0JQ94</accession>
<protein>
    <submittedName>
        <fullName evidence="1">Uncharacterized protein</fullName>
    </submittedName>
</protein>
<proteinExistence type="predicted"/>
<dbReference type="EMBL" id="OUUW01000001">
    <property type="protein sequence ID" value="SPP75516.1"/>
    <property type="molecule type" value="Genomic_DNA"/>
</dbReference>
<dbReference type="Proteomes" id="UP000268350">
    <property type="component" value="Unassembled WGS sequence"/>
</dbReference>
<evidence type="ECO:0000313" key="2">
    <source>
        <dbReference type="Proteomes" id="UP000268350"/>
    </source>
</evidence>
<evidence type="ECO:0000313" key="1">
    <source>
        <dbReference type="EMBL" id="SPP75516.1"/>
    </source>
</evidence>
<name>A0A3B0JQ94_DROGU</name>
<dbReference type="AlphaFoldDB" id="A0A3B0JQ94"/>
<gene>
    <name evidence="1" type="ORF">DGUA_6G003330</name>
</gene>